<gene>
    <name evidence="1" type="ORF">TPHV1_130088</name>
</gene>
<dbReference type="Proteomes" id="UP000042527">
    <property type="component" value="Unassembled WGS sequence"/>
</dbReference>
<reference evidence="2" key="1">
    <citation type="submission" date="2015-01" db="EMBL/GenBank/DDBJ databases">
        <authorList>
            <person name="Manzoor Shahid"/>
            <person name="Zubair Saima"/>
        </authorList>
    </citation>
    <scope>NUCLEOTIDE SEQUENCE [LARGE SCALE GENOMIC DNA]</scope>
    <source>
        <strain evidence="2">V1</strain>
    </source>
</reference>
<accession>A0A0B7GVS9</accession>
<protein>
    <submittedName>
        <fullName evidence="1">Uncharacterized protein</fullName>
    </submittedName>
</protein>
<name>A0A0B7GVS9_TREPH</name>
<evidence type="ECO:0000313" key="2">
    <source>
        <dbReference type="Proteomes" id="UP000042527"/>
    </source>
</evidence>
<dbReference type="AlphaFoldDB" id="A0A0B7GVS9"/>
<organism evidence="1 2">
    <name type="scientific">Treponema phagedenis</name>
    <dbReference type="NCBI Taxonomy" id="162"/>
    <lineage>
        <taxon>Bacteria</taxon>
        <taxon>Pseudomonadati</taxon>
        <taxon>Spirochaetota</taxon>
        <taxon>Spirochaetia</taxon>
        <taxon>Spirochaetales</taxon>
        <taxon>Treponemataceae</taxon>
        <taxon>Treponema</taxon>
    </lineage>
</organism>
<proteinExistence type="predicted"/>
<dbReference type="EMBL" id="CDNC01000005">
    <property type="protein sequence ID" value="CEM61050.1"/>
    <property type="molecule type" value="Genomic_DNA"/>
</dbReference>
<keyword evidence="2" id="KW-1185">Reference proteome</keyword>
<sequence>MTKIEVLTANYPIGIVDGEVKKL</sequence>
<evidence type="ECO:0000313" key="1">
    <source>
        <dbReference type="EMBL" id="CEM61050.1"/>
    </source>
</evidence>